<protein>
    <submittedName>
        <fullName evidence="2">Uncharacterized protein</fullName>
    </submittedName>
</protein>
<evidence type="ECO:0000313" key="2">
    <source>
        <dbReference type="EMBL" id="POH73459.1"/>
    </source>
</evidence>
<sequence length="81" mass="9225">MSAESNARSHAEQFHWWRGNPEMTQDEAELRDFMALRDAAEQLIALRVQDMREDDDMTWANIAAILGTSAQAARVQYAGKE</sequence>
<dbReference type="RefSeq" id="WP_103465808.1">
    <property type="nucleotide sequence ID" value="NZ_PPXC01000007.1"/>
</dbReference>
<keyword evidence="3" id="KW-1185">Reference proteome</keyword>
<comment type="caution">
    <text evidence="2">The sequence shown here is derived from an EMBL/GenBank/DDBJ whole genome shotgun (WGS) entry which is preliminary data.</text>
</comment>
<feature type="region of interest" description="Disordered" evidence="1">
    <location>
        <begin position="1"/>
        <end position="20"/>
    </location>
</feature>
<accession>A0A2S3ZWI7</accession>
<dbReference type="Proteomes" id="UP000237061">
    <property type="component" value="Unassembled WGS sequence"/>
</dbReference>
<gene>
    <name evidence="2" type="ORF">CVS27_11165</name>
</gene>
<organism evidence="2 3">
    <name type="scientific">Arthrobacter glacialis</name>
    <dbReference type="NCBI Taxonomy" id="1664"/>
    <lineage>
        <taxon>Bacteria</taxon>
        <taxon>Bacillati</taxon>
        <taxon>Actinomycetota</taxon>
        <taxon>Actinomycetes</taxon>
        <taxon>Micrococcales</taxon>
        <taxon>Micrococcaceae</taxon>
        <taxon>Arthrobacter</taxon>
    </lineage>
</organism>
<evidence type="ECO:0000313" key="3">
    <source>
        <dbReference type="Proteomes" id="UP000237061"/>
    </source>
</evidence>
<dbReference type="EMBL" id="PPXC01000007">
    <property type="protein sequence ID" value="POH73459.1"/>
    <property type="molecule type" value="Genomic_DNA"/>
</dbReference>
<proteinExistence type="predicted"/>
<dbReference type="AlphaFoldDB" id="A0A2S3ZWI7"/>
<name>A0A2S3ZWI7_ARTGL</name>
<reference evidence="2 3" key="1">
    <citation type="submission" date="2018-01" db="EMBL/GenBank/DDBJ databases">
        <title>Arthrobacter sp. nov., from glaciers in China.</title>
        <authorList>
            <person name="Liu Q."/>
            <person name="Xin Y.-H."/>
        </authorList>
    </citation>
    <scope>NUCLEOTIDE SEQUENCE [LARGE SCALE GENOMIC DNA]</scope>
    <source>
        <strain evidence="2 3">HLT2-12-2</strain>
    </source>
</reference>
<evidence type="ECO:0000256" key="1">
    <source>
        <dbReference type="SAM" id="MobiDB-lite"/>
    </source>
</evidence>